<protein>
    <recommendedName>
        <fullName evidence="4">Auto-transporter adhesin head GIN domain-containing protein</fullName>
    </recommendedName>
</protein>
<sequence>MKKILFIIISLISFSVQAVTAASDEDKYHFDNLEEVRSFINWQVNGWQVIDSRSLIVNMSASESYLLILDRDLRALKFTESIRISSTNSRVRSNIDQVHVLDQFARPSRIKTIYRLPNREARQNARAKILAEEIVISGEAI</sequence>
<dbReference type="Proteomes" id="UP000228987">
    <property type="component" value="Unassembled WGS sequence"/>
</dbReference>
<organism evidence="2 3">
    <name type="scientific">SAR86 cluster bacterium</name>
    <dbReference type="NCBI Taxonomy" id="2030880"/>
    <lineage>
        <taxon>Bacteria</taxon>
        <taxon>Pseudomonadati</taxon>
        <taxon>Pseudomonadota</taxon>
        <taxon>Gammaproteobacteria</taxon>
        <taxon>SAR86 cluster</taxon>
    </lineage>
</organism>
<dbReference type="Pfam" id="PF20101">
    <property type="entry name" value="DUF6491"/>
    <property type="match status" value="1"/>
</dbReference>
<name>A0A2A5CDJ6_9GAMM</name>
<evidence type="ECO:0000313" key="3">
    <source>
        <dbReference type="Proteomes" id="UP000228987"/>
    </source>
</evidence>
<dbReference type="AlphaFoldDB" id="A0A2A5CDJ6"/>
<gene>
    <name evidence="2" type="ORF">COA71_08260</name>
</gene>
<evidence type="ECO:0000256" key="1">
    <source>
        <dbReference type="SAM" id="SignalP"/>
    </source>
</evidence>
<dbReference type="InterPro" id="IPR045500">
    <property type="entry name" value="DUF6491"/>
</dbReference>
<keyword evidence="1" id="KW-0732">Signal</keyword>
<feature type="chain" id="PRO_5012517589" description="Auto-transporter adhesin head GIN domain-containing protein" evidence="1">
    <location>
        <begin position="19"/>
        <end position="141"/>
    </location>
</feature>
<evidence type="ECO:0008006" key="4">
    <source>
        <dbReference type="Google" id="ProtNLM"/>
    </source>
</evidence>
<proteinExistence type="predicted"/>
<accession>A0A2A5CDJ6</accession>
<evidence type="ECO:0000313" key="2">
    <source>
        <dbReference type="EMBL" id="PCJ41540.1"/>
    </source>
</evidence>
<feature type="signal peptide" evidence="1">
    <location>
        <begin position="1"/>
        <end position="18"/>
    </location>
</feature>
<dbReference type="EMBL" id="NVWI01000005">
    <property type="protein sequence ID" value="PCJ41540.1"/>
    <property type="molecule type" value="Genomic_DNA"/>
</dbReference>
<reference evidence="3" key="1">
    <citation type="submission" date="2017-08" db="EMBL/GenBank/DDBJ databases">
        <title>A dynamic microbial community with high functional redundancy inhabits the cold, oxic subseafloor aquifer.</title>
        <authorList>
            <person name="Tully B.J."/>
            <person name="Wheat C.G."/>
            <person name="Glazer B.T."/>
            <person name="Huber J.A."/>
        </authorList>
    </citation>
    <scope>NUCLEOTIDE SEQUENCE [LARGE SCALE GENOMIC DNA]</scope>
</reference>
<comment type="caution">
    <text evidence="2">The sequence shown here is derived from an EMBL/GenBank/DDBJ whole genome shotgun (WGS) entry which is preliminary data.</text>
</comment>